<comment type="subcellular location">
    <subcellularLocation>
        <location evidence="3">Nucleus</location>
        <location evidence="3">PML body</location>
    </subcellularLocation>
</comment>
<dbReference type="GO" id="GO:0006302">
    <property type="term" value="P:double-strand break repair"/>
    <property type="evidence" value="ECO:0000318"/>
    <property type="project" value="GO_Central"/>
</dbReference>
<comment type="cofactor">
    <cofactor evidence="2">
        <name>Mg(2+)</name>
        <dbReference type="ChEBI" id="CHEBI:18420"/>
    </cofactor>
</comment>
<sequence>MASSSKDSASCLEGSVSLLTAGVEGMTLGQGTKDDKKEQVHAEDDKKEQVHAEDDKKEQVHAEDDKKEQVHAEDDKKEQVHAEDDKKEKGMTLGQGTVFKVMSMNVGYNKKGDKTEKARAEERIKEVVVLLNNENPDLVFLQECPRPKMLAEKLAKELPPKPWEVWEGVKDNWDSYSCIISNKDKIEVEGHDFYKIYLNLGKKEISGEGQFLQRLFVRQVKGDGSLVASYHGRQNAIGGNGSLTDEKKKTIFRDLLKLLDEVCKKAKCHVLIGGDFNLKYAIAETVVTEVVQERSNQYNLHTNGYQNKPRKKMVDYFMYNGPQEDVRNVRVGNATDLFDHKPLYADFKLK</sequence>
<evidence type="ECO:0000256" key="11">
    <source>
        <dbReference type="SAM" id="MobiDB-lite"/>
    </source>
</evidence>
<evidence type="ECO:0000256" key="2">
    <source>
        <dbReference type="ARBA" id="ARBA00001946"/>
    </source>
</evidence>
<keyword evidence="10" id="KW-0539">Nucleus</keyword>
<evidence type="ECO:0000256" key="3">
    <source>
        <dbReference type="ARBA" id="ARBA00004322"/>
    </source>
</evidence>
<evidence type="ECO:0000256" key="1">
    <source>
        <dbReference type="ARBA" id="ARBA00001936"/>
    </source>
</evidence>
<dbReference type="GO" id="GO:0004518">
    <property type="term" value="F:nuclease activity"/>
    <property type="evidence" value="ECO:0007669"/>
    <property type="project" value="UniProtKB-KW"/>
</dbReference>
<dbReference type="GO" id="GO:0046872">
    <property type="term" value="F:metal ion binding"/>
    <property type="evidence" value="ECO:0007669"/>
    <property type="project" value="UniProtKB-KW"/>
</dbReference>
<dbReference type="GO" id="GO:0016605">
    <property type="term" value="C:PML body"/>
    <property type="evidence" value="ECO:0000318"/>
    <property type="project" value="GO_Central"/>
</dbReference>
<keyword evidence="6" id="KW-0227">DNA damage</keyword>
<evidence type="ECO:0000256" key="5">
    <source>
        <dbReference type="ARBA" id="ARBA00022723"/>
    </source>
</evidence>
<evidence type="ECO:0000256" key="8">
    <source>
        <dbReference type="ARBA" id="ARBA00022842"/>
    </source>
</evidence>
<dbReference type="Pfam" id="PF03372">
    <property type="entry name" value="Exo_endo_phos"/>
    <property type="match status" value="1"/>
</dbReference>
<evidence type="ECO:0000256" key="4">
    <source>
        <dbReference type="ARBA" id="ARBA00022722"/>
    </source>
</evidence>
<evidence type="ECO:0000256" key="6">
    <source>
        <dbReference type="ARBA" id="ARBA00022763"/>
    </source>
</evidence>
<keyword evidence="9" id="KW-0234">DNA repair</keyword>
<name>A7RKW0_NEMVE</name>
<gene>
    <name evidence="13" type="ORF">NEMVEDRAFT_v1g198586</name>
</gene>
<keyword evidence="5" id="KW-0479">Metal-binding</keyword>
<dbReference type="EMBL" id="DS469516">
    <property type="protein sequence ID" value="EDO47974.1"/>
    <property type="molecule type" value="Genomic_DNA"/>
</dbReference>
<dbReference type="PANTHER" id="PTHR15822">
    <property type="entry name" value="TRAF AND TNF RECEPTOR-ASSOCIATED PROTEIN"/>
    <property type="match status" value="1"/>
</dbReference>
<feature type="compositionally biased region" description="Basic and acidic residues" evidence="11">
    <location>
        <begin position="32"/>
        <end position="90"/>
    </location>
</feature>
<evidence type="ECO:0000313" key="14">
    <source>
        <dbReference type="Proteomes" id="UP000001593"/>
    </source>
</evidence>
<dbReference type="PANTHER" id="PTHR15822:SF4">
    <property type="entry name" value="TYROSYL-DNA PHOSPHODIESTERASE 2"/>
    <property type="match status" value="1"/>
</dbReference>
<keyword evidence="4" id="KW-0540">Nuclease</keyword>
<dbReference type="InterPro" id="IPR005135">
    <property type="entry name" value="Endo/exonuclease/phosphatase"/>
</dbReference>
<dbReference type="Gene3D" id="3.60.10.10">
    <property type="entry name" value="Endonuclease/exonuclease/phosphatase"/>
    <property type="match status" value="1"/>
</dbReference>
<evidence type="ECO:0000256" key="9">
    <source>
        <dbReference type="ARBA" id="ARBA00023204"/>
    </source>
</evidence>
<evidence type="ECO:0000313" key="13">
    <source>
        <dbReference type="EMBL" id="EDO47974.1"/>
    </source>
</evidence>
<dbReference type="KEGG" id="nve:5520199"/>
<dbReference type="AlphaFoldDB" id="A7RKW0"/>
<proteinExistence type="predicted"/>
<accession>A7RKW0</accession>
<protein>
    <recommendedName>
        <fullName evidence="12">Endonuclease/exonuclease/phosphatase domain-containing protein</fullName>
    </recommendedName>
</protein>
<dbReference type="GO" id="GO:0003697">
    <property type="term" value="F:single-stranded DNA binding"/>
    <property type="evidence" value="ECO:0000318"/>
    <property type="project" value="GO_Central"/>
</dbReference>
<dbReference type="HOGENOM" id="CLU_068131_0_0_1"/>
<evidence type="ECO:0000256" key="10">
    <source>
        <dbReference type="ARBA" id="ARBA00023242"/>
    </source>
</evidence>
<feature type="domain" description="Endonuclease/exonuclease/phosphatase" evidence="12">
    <location>
        <begin position="102"/>
        <end position="332"/>
    </location>
</feature>
<dbReference type="SUPFAM" id="SSF56219">
    <property type="entry name" value="DNase I-like"/>
    <property type="match status" value="1"/>
</dbReference>
<evidence type="ECO:0000259" key="12">
    <source>
        <dbReference type="Pfam" id="PF03372"/>
    </source>
</evidence>
<dbReference type="InParanoid" id="A7RKW0"/>
<dbReference type="GO" id="GO:0070260">
    <property type="term" value="F:5'-tyrosyl-DNA phosphodiesterase activity"/>
    <property type="evidence" value="ECO:0000318"/>
    <property type="project" value="GO_Central"/>
</dbReference>
<dbReference type="InterPro" id="IPR036691">
    <property type="entry name" value="Endo/exonu/phosph_ase_sf"/>
</dbReference>
<comment type="cofactor">
    <cofactor evidence="1">
        <name>Mn(2+)</name>
        <dbReference type="ChEBI" id="CHEBI:29035"/>
    </cofactor>
</comment>
<reference evidence="13 14" key="1">
    <citation type="journal article" date="2007" name="Science">
        <title>Sea anemone genome reveals ancestral eumetazoan gene repertoire and genomic organization.</title>
        <authorList>
            <person name="Putnam N.H."/>
            <person name="Srivastava M."/>
            <person name="Hellsten U."/>
            <person name="Dirks B."/>
            <person name="Chapman J."/>
            <person name="Salamov A."/>
            <person name="Terry A."/>
            <person name="Shapiro H."/>
            <person name="Lindquist E."/>
            <person name="Kapitonov V.V."/>
            <person name="Jurka J."/>
            <person name="Genikhovich G."/>
            <person name="Grigoriev I.V."/>
            <person name="Lucas S.M."/>
            <person name="Steele R.E."/>
            <person name="Finnerty J.R."/>
            <person name="Technau U."/>
            <person name="Martindale M.Q."/>
            <person name="Rokhsar D.S."/>
        </authorList>
    </citation>
    <scope>NUCLEOTIDE SEQUENCE [LARGE SCALE GENOMIC DNA]</scope>
    <source>
        <strain evidence="14">CH2 X CH6</strain>
    </source>
</reference>
<dbReference type="InterPro" id="IPR051547">
    <property type="entry name" value="TDP2-like"/>
</dbReference>
<evidence type="ECO:0000256" key="7">
    <source>
        <dbReference type="ARBA" id="ARBA00022801"/>
    </source>
</evidence>
<dbReference type="Proteomes" id="UP000001593">
    <property type="component" value="Unassembled WGS sequence"/>
</dbReference>
<keyword evidence="8" id="KW-0460">Magnesium</keyword>
<organism evidence="13 14">
    <name type="scientific">Nematostella vectensis</name>
    <name type="common">Starlet sea anemone</name>
    <dbReference type="NCBI Taxonomy" id="45351"/>
    <lineage>
        <taxon>Eukaryota</taxon>
        <taxon>Metazoa</taxon>
        <taxon>Cnidaria</taxon>
        <taxon>Anthozoa</taxon>
        <taxon>Hexacorallia</taxon>
        <taxon>Actiniaria</taxon>
        <taxon>Edwardsiidae</taxon>
        <taxon>Nematostella</taxon>
    </lineage>
</organism>
<dbReference type="GO" id="GO:0005737">
    <property type="term" value="C:cytoplasm"/>
    <property type="evidence" value="ECO:0000318"/>
    <property type="project" value="GO_Central"/>
</dbReference>
<keyword evidence="7" id="KW-0378">Hydrolase</keyword>
<feature type="region of interest" description="Disordered" evidence="11">
    <location>
        <begin position="25"/>
        <end position="94"/>
    </location>
</feature>
<keyword evidence="14" id="KW-1185">Reference proteome</keyword>